<proteinExistence type="predicted"/>
<evidence type="ECO:0000313" key="2">
    <source>
        <dbReference type="WBParaSite" id="SVE_0795900.1"/>
    </source>
</evidence>
<keyword evidence="1" id="KW-1185">Reference proteome</keyword>
<evidence type="ECO:0000313" key="1">
    <source>
        <dbReference type="Proteomes" id="UP000035680"/>
    </source>
</evidence>
<accession>A0A0K0FGF8</accession>
<organism evidence="1 2">
    <name type="scientific">Strongyloides venezuelensis</name>
    <name type="common">Threadworm</name>
    <dbReference type="NCBI Taxonomy" id="75913"/>
    <lineage>
        <taxon>Eukaryota</taxon>
        <taxon>Metazoa</taxon>
        <taxon>Ecdysozoa</taxon>
        <taxon>Nematoda</taxon>
        <taxon>Chromadorea</taxon>
        <taxon>Rhabditida</taxon>
        <taxon>Tylenchina</taxon>
        <taxon>Panagrolaimomorpha</taxon>
        <taxon>Strongyloidoidea</taxon>
        <taxon>Strongyloididae</taxon>
        <taxon>Strongyloides</taxon>
    </lineage>
</organism>
<reference evidence="2" key="2">
    <citation type="submission" date="2015-08" db="UniProtKB">
        <authorList>
            <consortium name="WormBaseParasite"/>
        </authorList>
    </citation>
    <scope>IDENTIFICATION</scope>
</reference>
<reference evidence="1" key="1">
    <citation type="submission" date="2014-07" db="EMBL/GenBank/DDBJ databases">
        <authorList>
            <person name="Martin A.A"/>
            <person name="De Silva N."/>
        </authorList>
    </citation>
    <scope>NUCLEOTIDE SEQUENCE</scope>
</reference>
<sequence length="147" mass="16684">MWDYSMLYNNGMNYGNLYGGYNPFMNQFGGMGMNLFNSWPYFQNGMYNDGMNNMFSNGMMNQMNQINPMNTQGMTSGNNMFGSTMMSSEFVPNTKSINYGSAGYRSQPLNKYQSLLKMKGVTTMNNDNCLLSMGCISNQWGQTKKKT</sequence>
<dbReference type="Proteomes" id="UP000035680">
    <property type="component" value="Unassembled WGS sequence"/>
</dbReference>
<protein>
    <submittedName>
        <fullName evidence="2">Uncharacterized protein</fullName>
    </submittedName>
</protein>
<dbReference type="AlphaFoldDB" id="A0A0K0FGF8"/>
<name>A0A0K0FGF8_STRVS</name>
<dbReference type="WBParaSite" id="SVE_0795900.1">
    <property type="protein sequence ID" value="SVE_0795900.1"/>
    <property type="gene ID" value="SVE_0795900"/>
</dbReference>